<comment type="similarity">
    <text evidence="1">Belongs to the Gfo/Idh/MocA family.</text>
</comment>
<name>A0ABR3P7L7_9PEZI</name>
<dbReference type="InterPro" id="IPR050984">
    <property type="entry name" value="Gfo/Idh/MocA_domain"/>
</dbReference>
<protein>
    <recommendedName>
        <fullName evidence="3">D-xylose 1-dehydrogenase (NADP(+), D-xylono-1,5-lactone-forming)</fullName>
        <ecNumber evidence="3">1.1.1.179</ecNumber>
    </recommendedName>
    <alternativeName>
        <fullName evidence="4">D-xylose-NADP dehydrogenase</fullName>
    </alternativeName>
</protein>
<evidence type="ECO:0000256" key="4">
    <source>
        <dbReference type="ARBA" id="ARBA00042988"/>
    </source>
</evidence>
<feature type="domain" description="GFO/IDH/MocA-like oxidoreductase" evidence="7">
    <location>
        <begin position="166"/>
        <end position="275"/>
    </location>
</feature>
<reference evidence="8 9" key="1">
    <citation type="submission" date="2024-07" db="EMBL/GenBank/DDBJ databases">
        <title>Draft sequence of the Neodothiora populina.</title>
        <authorList>
            <person name="Drown D.D."/>
            <person name="Schuette U.S."/>
            <person name="Buechlein A.B."/>
            <person name="Rusch D.R."/>
            <person name="Winton L.W."/>
            <person name="Adams G.A."/>
        </authorList>
    </citation>
    <scope>NUCLEOTIDE SEQUENCE [LARGE SCALE GENOMIC DNA]</scope>
    <source>
        <strain evidence="8 9">CPC 39397</strain>
    </source>
</reference>
<dbReference type="EMBL" id="JBFMKM010000012">
    <property type="protein sequence ID" value="KAL1302062.1"/>
    <property type="molecule type" value="Genomic_DNA"/>
</dbReference>
<proteinExistence type="inferred from homology"/>
<evidence type="ECO:0000256" key="2">
    <source>
        <dbReference type="ARBA" id="ARBA00023002"/>
    </source>
</evidence>
<evidence type="ECO:0000259" key="7">
    <source>
        <dbReference type="Pfam" id="PF22725"/>
    </source>
</evidence>
<comment type="caution">
    <text evidence="8">The sequence shown here is derived from an EMBL/GenBank/DDBJ whole genome shotgun (WGS) entry which is preliminary data.</text>
</comment>
<keyword evidence="2" id="KW-0560">Oxidoreductase</keyword>
<dbReference type="SUPFAM" id="SSF51735">
    <property type="entry name" value="NAD(P)-binding Rossmann-fold domains"/>
    <property type="match status" value="1"/>
</dbReference>
<dbReference type="InterPro" id="IPR000683">
    <property type="entry name" value="Gfo/Idh/MocA-like_OxRdtase_N"/>
</dbReference>
<sequence length="406" mass="45533">MTTLINRIWTAFSPPQPAKKDDALKFGVLGAATIAPLALIIPAKSHPEVIIQAVAARDRRKAEAFAKSNGIPEVKGSYQEIIDDPNIDCVYIPLVNNLHFEWAARAVRAGKHVLLEKPSASNSTEAEILFNLPELSAPHGPVLLEAFHNRFHPSWAFFKSLVKPADVVHVTSHFMLPWWTNSKNDIFFNYNLSGGNIMAVGTYNLAATRLLFDAEPEECIDCDTKAYTDGVHAKCDYEFKARFRFPNGGIGEASSTLRGGTMYRAAYVTVTTKGIVVPDDTLPASQEKRRSQELTISDLIHGGFWHRIDVTSTFKICDRETGTVIKKWVEKESHKAYTFEEAGMANLPGEDYWLSYRHQLEQFVNKIRGRETQHWVTAEDSLVQARMIDMAYEKSGLGLRPTSSFR</sequence>
<evidence type="ECO:0000313" key="8">
    <source>
        <dbReference type="EMBL" id="KAL1302062.1"/>
    </source>
</evidence>
<keyword evidence="9" id="KW-1185">Reference proteome</keyword>
<dbReference type="Gene3D" id="3.40.50.720">
    <property type="entry name" value="NAD(P)-binding Rossmann-like Domain"/>
    <property type="match status" value="1"/>
</dbReference>
<evidence type="ECO:0000259" key="6">
    <source>
        <dbReference type="Pfam" id="PF01408"/>
    </source>
</evidence>
<comment type="catalytic activity">
    <reaction evidence="5">
        <text>D-xylose + NADP(+) = D-xylono-1,5-lactone + NADPH + H(+)</text>
        <dbReference type="Rhea" id="RHEA:22000"/>
        <dbReference type="ChEBI" id="CHEBI:15378"/>
        <dbReference type="ChEBI" id="CHEBI:15867"/>
        <dbReference type="ChEBI" id="CHEBI:53455"/>
        <dbReference type="ChEBI" id="CHEBI:57783"/>
        <dbReference type="ChEBI" id="CHEBI:58349"/>
        <dbReference type="EC" id="1.1.1.179"/>
    </reaction>
</comment>
<dbReference type="InterPro" id="IPR055170">
    <property type="entry name" value="GFO_IDH_MocA-like_dom"/>
</dbReference>
<dbReference type="Pfam" id="PF01408">
    <property type="entry name" value="GFO_IDH_MocA"/>
    <property type="match status" value="1"/>
</dbReference>
<gene>
    <name evidence="8" type="ORF">AAFC00_002504</name>
</gene>
<dbReference type="EC" id="1.1.1.179" evidence="3"/>
<dbReference type="PANTHER" id="PTHR22604">
    <property type="entry name" value="OXIDOREDUCTASES"/>
    <property type="match status" value="1"/>
</dbReference>
<evidence type="ECO:0000313" key="9">
    <source>
        <dbReference type="Proteomes" id="UP001562354"/>
    </source>
</evidence>
<dbReference type="RefSeq" id="XP_069198338.1">
    <property type="nucleotide sequence ID" value="XM_069341830.1"/>
</dbReference>
<dbReference type="InterPro" id="IPR036291">
    <property type="entry name" value="NAD(P)-bd_dom_sf"/>
</dbReference>
<dbReference type="Gene3D" id="3.30.360.10">
    <property type="entry name" value="Dihydrodipicolinate Reductase, domain 2"/>
    <property type="match status" value="1"/>
</dbReference>
<dbReference type="Proteomes" id="UP001562354">
    <property type="component" value="Unassembled WGS sequence"/>
</dbReference>
<evidence type="ECO:0000256" key="1">
    <source>
        <dbReference type="ARBA" id="ARBA00010928"/>
    </source>
</evidence>
<dbReference type="GeneID" id="95976206"/>
<feature type="domain" description="Gfo/Idh/MocA-like oxidoreductase N-terminal" evidence="6">
    <location>
        <begin position="25"/>
        <end position="131"/>
    </location>
</feature>
<evidence type="ECO:0000256" key="3">
    <source>
        <dbReference type="ARBA" id="ARBA00038984"/>
    </source>
</evidence>
<evidence type="ECO:0000256" key="5">
    <source>
        <dbReference type="ARBA" id="ARBA00049233"/>
    </source>
</evidence>
<dbReference type="SUPFAM" id="SSF55347">
    <property type="entry name" value="Glyceraldehyde-3-phosphate dehydrogenase-like, C-terminal domain"/>
    <property type="match status" value="1"/>
</dbReference>
<dbReference type="Pfam" id="PF22725">
    <property type="entry name" value="GFO_IDH_MocA_C3"/>
    <property type="match status" value="1"/>
</dbReference>
<accession>A0ABR3P7L7</accession>
<dbReference type="PANTHER" id="PTHR22604:SF105">
    <property type="entry name" value="TRANS-1,2-DIHYDROBENZENE-1,2-DIOL DEHYDROGENASE"/>
    <property type="match status" value="1"/>
</dbReference>
<organism evidence="8 9">
    <name type="scientific">Neodothiora populina</name>
    <dbReference type="NCBI Taxonomy" id="2781224"/>
    <lineage>
        <taxon>Eukaryota</taxon>
        <taxon>Fungi</taxon>
        <taxon>Dikarya</taxon>
        <taxon>Ascomycota</taxon>
        <taxon>Pezizomycotina</taxon>
        <taxon>Dothideomycetes</taxon>
        <taxon>Dothideomycetidae</taxon>
        <taxon>Dothideales</taxon>
        <taxon>Dothioraceae</taxon>
        <taxon>Neodothiora</taxon>
    </lineage>
</organism>